<accession>A0A8S2A080</accession>
<protein>
    <recommendedName>
        <fullName evidence="1">Transposase-associated domain-containing protein</fullName>
    </recommendedName>
</protein>
<dbReference type="InterPro" id="IPR029480">
    <property type="entry name" value="Transpos_assoc"/>
</dbReference>
<feature type="domain" description="Transposase-associated" evidence="1">
    <location>
        <begin position="11"/>
        <end position="92"/>
    </location>
</feature>
<keyword evidence="3" id="KW-1185">Reference proteome</keyword>
<dbReference type="Pfam" id="PF13963">
    <property type="entry name" value="Transpos_assoc"/>
    <property type="match status" value="1"/>
</dbReference>
<dbReference type="EMBL" id="LR999453">
    <property type="protein sequence ID" value="CAE5972237.1"/>
    <property type="molecule type" value="Genomic_DNA"/>
</dbReference>
<proteinExistence type="predicted"/>
<name>A0A8S2A080_ARAAE</name>
<dbReference type="Proteomes" id="UP000682877">
    <property type="component" value="Chromosome 3"/>
</dbReference>
<evidence type="ECO:0000259" key="1">
    <source>
        <dbReference type="Pfam" id="PF13963"/>
    </source>
</evidence>
<organism evidence="2 3">
    <name type="scientific">Arabidopsis arenosa</name>
    <name type="common">Sand rock-cress</name>
    <name type="synonym">Cardaminopsis arenosa</name>
    <dbReference type="NCBI Taxonomy" id="38785"/>
    <lineage>
        <taxon>Eukaryota</taxon>
        <taxon>Viridiplantae</taxon>
        <taxon>Streptophyta</taxon>
        <taxon>Embryophyta</taxon>
        <taxon>Tracheophyta</taxon>
        <taxon>Spermatophyta</taxon>
        <taxon>Magnoliopsida</taxon>
        <taxon>eudicotyledons</taxon>
        <taxon>Gunneridae</taxon>
        <taxon>Pentapetalae</taxon>
        <taxon>rosids</taxon>
        <taxon>malvids</taxon>
        <taxon>Brassicales</taxon>
        <taxon>Brassicaceae</taxon>
        <taxon>Camelineae</taxon>
        <taxon>Arabidopsis</taxon>
    </lineage>
</organism>
<evidence type="ECO:0000313" key="2">
    <source>
        <dbReference type="EMBL" id="CAE5972237.1"/>
    </source>
</evidence>
<dbReference type="AlphaFoldDB" id="A0A8S2A080"/>
<sequence length="150" mass="17372">MSSSNPFNYFRSWMDQPMRDPVTELLTPEYAQGLKQFMAYAANQLVTIESKHMYCPCCKCRNFRVIHVSQVWMHLYGEGFMPGYKVWFMHGEDESMVNYGSCSEHYSADRLEEPTAEVDANVGTVQMVNDAFRENVHSFDGDSDRVEEPN</sequence>
<gene>
    <name evidence="2" type="ORF">AARE701A_LOCUS8135</name>
</gene>
<evidence type="ECO:0000313" key="3">
    <source>
        <dbReference type="Proteomes" id="UP000682877"/>
    </source>
</evidence>
<reference evidence="2" key="1">
    <citation type="submission" date="2021-01" db="EMBL/GenBank/DDBJ databases">
        <authorList>
            <person name="Bezrukov I."/>
        </authorList>
    </citation>
    <scope>NUCLEOTIDE SEQUENCE</scope>
</reference>